<evidence type="ECO:0000259" key="4">
    <source>
        <dbReference type="PROSITE" id="PS50932"/>
    </source>
</evidence>
<proteinExistence type="predicted"/>
<evidence type="ECO:0000256" key="3">
    <source>
        <dbReference type="ARBA" id="ARBA00023163"/>
    </source>
</evidence>
<dbReference type="PRINTS" id="PR00036">
    <property type="entry name" value="HTHLACI"/>
</dbReference>
<accession>A0A931F8J0</accession>
<dbReference type="PROSITE" id="PS50932">
    <property type="entry name" value="HTH_LACI_2"/>
    <property type="match status" value="1"/>
</dbReference>
<evidence type="ECO:0000313" key="7">
    <source>
        <dbReference type="Proteomes" id="UP000621436"/>
    </source>
</evidence>
<dbReference type="PROSITE" id="PS00356">
    <property type="entry name" value="HTH_LACI_1"/>
    <property type="match status" value="1"/>
</dbReference>
<feature type="domain" description="HTH cro/C1-type" evidence="5">
    <location>
        <begin position="4"/>
        <end position="47"/>
    </location>
</feature>
<comment type="caution">
    <text evidence="6">The sequence shown here is derived from an EMBL/GenBank/DDBJ whole genome shotgun (WGS) entry which is preliminary data.</text>
</comment>
<dbReference type="GO" id="GO:0003700">
    <property type="term" value="F:DNA-binding transcription factor activity"/>
    <property type="evidence" value="ECO:0007669"/>
    <property type="project" value="TreeGrafter"/>
</dbReference>
<dbReference type="PANTHER" id="PTHR30146:SF109">
    <property type="entry name" value="HTH-TYPE TRANSCRIPTIONAL REGULATOR GALS"/>
    <property type="match status" value="1"/>
</dbReference>
<dbReference type="InterPro" id="IPR001761">
    <property type="entry name" value="Peripla_BP/Lac1_sug-bd_dom"/>
</dbReference>
<keyword evidence="1" id="KW-0805">Transcription regulation</keyword>
<dbReference type="CDD" id="cd01392">
    <property type="entry name" value="HTH_LacI"/>
    <property type="match status" value="1"/>
</dbReference>
<dbReference type="SMART" id="SM00354">
    <property type="entry name" value="HTH_LACI"/>
    <property type="match status" value="1"/>
</dbReference>
<gene>
    <name evidence="6" type="ORF">I0Q91_05905</name>
</gene>
<dbReference type="GO" id="GO:0000976">
    <property type="term" value="F:transcription cis-regulatory region binding"/>
    <property type="evidence" value="ECO:0007669"/>
    <property type="project" value="TreeGrafter"/>
</dbReference>
<dbReference type="SUPFAM" id="SSF47413">
    <property type="entry name" value="lambda repressor-like DNA-binding domains"/>
    <property type="match status" value="1"/>
</dbReference>
<feature type="domain" description="HTH lacI-type" evidence="4">
    <location>
        <begin position="3"/>
        <end position="57"/>
    </location>
</feature>
<evidence type="ECO:0000259" key="5">
    <source>
        <dbReference type="PROSITE" id="PS50943"/>
    </source>
</evidence>
<dbReference type="AlphaFoldDB" id="A0A931F8J0"/>
<keyword evidence="7" id="KW-1185">Reference proteome</keyword>
<dbReference type="CDD" id="cd06267">
    <property type="entry name" value="PBP1_LacI_sugar_binding-like"/>
    <property type="match status" value="1"/>
</dbReference>
<name>A0A931F8J0_9FIRM</name>
<keyword evidence="3" id="KW-0804">Transcription</keyword>
<dbReference type="PROSITE" id="PS50943">
    <property type="entry name" value="HTH_CROC1"/>
    <property type="match status" value="1"/>
</dbReference>
<dbReference type="EMBL" id="JADPIE010000003">
    <property type="protein sequence ID" value="MBF8436603.1"/>
    <property type="molecule type" value="Genomic_DNA"/>
</dbReference>
<reference evidence="6" key="1">
    <citation type="submission" date="2020-11" db="EMBL/GenBank/DDBJ databases">
        <title>Halonatronomonas betainensis gen. nov., sp. nov. a novel haloalkaliphilic representative of the family Halanaerobiacae capable of betaine degradation.</title>
        <authorList>
            <person name="Boltyanskaya Y."/>
            <person name="Kevbrin V."/>
            <person name="Detkova E."/>
            <person name="Grouzdev D.S."/>
            <person name="Koziaeva V."/>
            <person name="Zhilina T."/>
        </authorList>
    </citation>
    <scope>NUCLEOTIDE SEQUENCE</scope>
    <source>
        <strain evidence="6">Z-7014</strain>
    </source>
</reference>
<evidence type="ECO:0000256" key="2">
    <source>
        <dbReference type="ARBA" id="ARBA00023125"/>
    </source>
</evidence>
<dbReference type="Gene3D" id="3.40.50.2300">
    <property type="match status" value="2"/>
</dbReference>
<dbReference type="InterPro" id="IPR010982">
    <property type="entry name" value="Lambda_DNA-bd_dom_sf"/>
</dbReference>
<dbReference type="Pfam" id="PF00356">
    <property type="entry name" value="LacI"/>
    <property type="match status" value="1"/>
</dbReference>
<evidence type="ECO:0000256" key="1">
    <source>
        <dbReference type="ARBA" id="ARBA00023015"/>
    </source>
</evidence>
<dbReference type="InterPro" id="IPR028082">
    <property type="entry name" value="Peripla_BP_I"/>
</dbReference>
<dbReference type="Gene3D" id="1.10.260.40">
    <property type="entry name" value="lambda repressor-like DNA-binding domains"/>
    <property type="match status" value="1"/>
</dbReference>
<dbReference type="SUPFAM" id="SSF53822">
    <property type="entry name" value="Periplasmic binding protein-like I"/>
    <property type="match status" value="1"/>
</dbReference>
<keyword evidence="2 6" id="KW-0238">DNA-binding</keyword>
<dbReference type="InterPro" id="IPR000843">
    <property type="entry name" value="HTH_LacI"/>
</dbReference>
<dbReference type="Pfam" id="PF00532">
    <property type="entry name" value="Peripla_BP_1"/>
    <property type="match status" value="1"/>
</dbReference>
<dbReference type="PANTHER" id="PTHR30146">
    <property type="entry name" value="LACI-RELATED TRANSCRIPTIONAL REPRESSOR"/>
    <property type="match status" value="1"/>
</dbReference>
<organism evidence="6 7">
    <name type="scientific">Halonatronomonas betaini</name>
    <dbReference type="NCBI Taxonomy" id="2778430"/>
    <lineage>
        <taxon>Bacteria</taxon>
        <taxon>Bacillati</taxon>
        <taxon>Bacillota</taxon>
        <taxon>Clostridia</taxon>
        <taxon>Halanaerobiales</taxon>
        <taxon>Halarsenatibacteraceae</taxon>
        <taxon>Halonatronomonas</taxon>
    </lineage>
</organism>
<dbReference type="InterPro" id="IPR001387">
    <property type="entry name" value="Cro/C1-type_HTH"/>
</dbReference>
<dbReference type="Proteomes" id="UP000621436">
    <property type="component" value="Unassembled WGS sequence"/>
</dbReference>
<protein>
    <submittedName>
        <fullName evidence="6">LacI family DNA-binding transcriptional regulator</fullName>
    </submittedName>
</protein>
<sequence>MAVTIKDVANLAGVSPATVSRVINNSSLVKEETAEKVNEAIDKLNYQINESARVLRTNCSSLIGVIGAGMDNPFLMKLLKGVEASAKAHGFNLIFGDSEGELEQELKYLNILNQRRVDGLIIITASIYNNLLDEIKSKGIPAVFASGYVNDNEIPCISVNNTRAAEDVIDYLYDLGHRKFGIIRGTYSDLVTSGERIKGVKSSFQKHQIDFNSVPIYEGDFSFESGSVAAKKILSDNPETTAIFCFDDKMAIGAIRGAEELGYNIPEDLSIVGFDDIELSSYVKPALTTIHQSGYDMGYQAMEFLNKIIDGEDPGKLKEFLPHELKIRESSGTPPT</sequence>
<evidence type="ECO:0000313" key="6">
    <source>
        <dbReference type="EMBL" id="MBF8436603.1"/>
    </source>
</evidence>